<dbReference type="InterPro" id="IPR000843">
    <property type="entry name" value="HTH_LacI"/>
</dbReference>
<dbReference type="Gene3D" id="1.10.260.40">
    <property type="entry name" value="lambda repressor-like DNA-binding domains"/>
    <property type="match status" value="1"/>
</dbReference>
<gene>
    <name evidence="5" type="ORF">DDY73_07615</name>
</gene>
<dbReference type="PROSITE" id="PS00356">
    <property type="entry name" value="HTH_LACI_1"/>
    <property type="match status" value="1"/>
</dbReference>
<dbReference type="PROSITE" id="PS50932">
    <property type="entry name" value="HTH_LACI_2"/>
    <property type="match status" value="1"/>
</dbReference>
<evidence type="ECO:0000259" key="4">
    <source>
        <dbReference type="PROSITE" id="PS50932"/>
    </source>
</evidence>
<dbReference type="SMART" id="SM00354">
    <property type="entry name" value="HTH_LACI"/>
    <property type="match status" value="1"/>
</dbReference>
<dbReference type="GO" id="GO:0000976">
    <property type="term" value="F:transcription cis-regulatory region binding"/>
    <property type="evidence" value="ECO:0007669"/>
    <property type="project" value="TreeGrafter"/>
</dbReference>
<reference evidence="5 6" key="1">
    <citation type="journal article" date="2018" name="Nat. Biotechnol.">
        <title>A standardized bacterial taxonomy based on genome phylogeny substantially revises the tree of life.</title>
        <authorList>
            <person name="Parks D.H."/>
            <person name="Chuvochina M."/>
            <person name="Waite D.W."/>
            <person name="Rinke C."/>
            <person name="Skarshewski A."/>
            <person name="Chaumeil P.A."/>
            <person name="Hugenholtz P."/>
        </authorList>
    </citation>
    <scope>NUCLEOTIDE SEQUENCE [LARGE SCALE GENOMIC DNA]</scope>
    <source>
        <strain evidence="5">UBA11482</strain>
    </source>
</reference>
<dbReference type="SUPFAM" id="SSF47413">
    <property type="entry name" value="lambda repressor-like DNA-binding domains"/>
    <property type="match status" value="1"/>
</dbReference>
<dbReference type="Gene3D" id="3.40.50.2300">
    <property type="match status" value="2"/>
</dbReference>
<protein>
    <submittedName>
        <fullName evidence="5">Transcriptional regulator</fullName>
    </submittedName>
</protein>
<dbReference type="GO" id="GO:0003700">
    <property type="term" value="F:DNA-binding transcription factor activity"/>
    <property type="evidence" value="ECO:0007669"/>
    <property type="project" value="TreeGrafter"/>
</dbReference>
<keyword evidence="2" id="KW-0238">DNA-binding</keyword>
<proteinExistence type="predicted"/>
<comment type="caution">
    <text evidence="5">The sequence shown here is derived from an EMBL/GenBank/DDBJ whole genome shotgun (WGS) entry which is preliminary data.</text>
</comment>
<dbReference type="PANTHER" id="PTHR30146:SF144">
    <property type="entry name" value="LACI-FAMILY TRANSCRIPTION REGULATOR"/>
    <property type="match status" value="1"/>
</dbReference>
<dbReference type="InterPro" id="IPR028082">
    <property type="entry name" value="Peripla_BP_I"/>
</dbReference>
<dbReference type="InterPro" id="IPR025997">
    <property type="entry name" value="SBP_2_dom"/>
</dbReference>
<feature type="domain" description="HTH lacI-type" evidence="4">
    <location>
        <begin position="8"/>
        <end position="62"/>
    </location>
</feature>
<organism evidence="5 6">
    <name type="scientific">Coprobacter fastidiosus</name>
    <dbReference type="NCBI Taxonomy" id="1099853"/>
    <lineage>
        <taxon>Bacteria</taxon>
        <taxon>Pseudomonadati</taxon>
        <taxon>Bacteroidota</taxon>
        <taxon>Bacteroidia</taxon>
        <taxon>Bacteroidales</taxon>
        <taxon>Barnesiellaceae</taxon>
        <taxon>Coprobacter</taxon>
    </lineage>
</organism>
<dbReference type="CDD" id="cd01392">
    <property type="entry name" value="HTH_LacI"/>
    <property type="match status" value="1"/>
</dbReference>
<dbReference type="Pfam" id="PF13407">
    <property type="entry name" value="Peripla_BP_4"/>
    <property type="match status" value="1"/>
</dbReference>
<sequence length="356" mass="40264">MTDKTKNVRISDIARMAGVSVGTVDRILHNRGKVSKTAQEKVNRVLQEVEYRPNLMARSLALKKQFNIAALIPAFRPGEYWEKAAEGIDKAAGELNDYNIVVQKIFFDQYDQTSFEHVCETVLSDEFNGVLIGTLFSDSVTELSARLDEKQIPYVYIDSNIPENNQLAYFGTNSYDGGYIAAKLLTGKIAQGSDILIGKIIRERNNSSTQVKNREKGFMEYLHKTGFSGHVFSCELHIDEPEYNEKVLNRIFKANPGIKGAVVFNSVCCVLADYLEKKGKKEIKLVGYDLIERNIRHLSEGTITWLIAQRPEIQGYNGIKALGNFLTYGKKIPRINFMPIDILIKENIGYYQNNNL</sequence>
<evidence type="ECO:0000313" key="5">
    <source>
        <dbReference type="EMBL" id="HBJ08860.1"/>
    </source>
</evidence>
<keyword evidence="3" id="KW-0804">Transcription</keyword>
<dbReference type="SUPFAM" id="SSF53822">
    <property type="entry name" value="Periplasmic binding protein-like I"/>
    <property type="match status" value="1"/>
</dbReference>
<dbReference type="EMBL" id="DNWC01000096">
    <property type="protein sequence ID" value="HBJ08860.1"/>
    <property type="molecule type" value="Genomic_DNA"/>
</dbReference>
<dbReference type="AlphaFoldDB" id="A0A316R2N3"/>
<evidence type="ECO:0000313" key="6">
    <source>
        <dbReference type="Proteomes" id="UP000262954"/>
    </source>
</evidence>
<name>A0A316R2N3_9BACT</name>
<dbReference type="PANTHER" id="PTHR30146">
    <property type="entry name" value="LACI-RELATED TRANSCRIPTIONAL REPRESSOR"/>
    <property type="match status" value="1"/>
</dbReference>
<dbReference type="Pfam" id="PF00356">
    <property type="entry name" value="LacI"/>
    <property type="match status" value="1"/>
</dbReference>
<dbReference type="CDD" id="cd06307">
    <property type="entry name" value="PBP1_sugar_binding"/>
    <property type="match status" value="1"/>
</dbReference>
<accession>A0A316R2N3</accession>
<evidence type="ECO:0000256" key="1">
    <source>
        <dbReference type="ARBA" id="ARBA00023015"/>
    </source>
</evidence>
<dbReference type="InterPro" id="IPR010982">
    <property type="entry name" value="Lambda_DNA-bd_dom_sf"/>
</dbReference>
<keyword evidence="1" id="KW-0805">Transcription regulation</keyword>
<evidence type="ECO:0000256" key="3">
    <source>
        <dbReference type="ARBA" id="ARBA00023163"/>
    </source>
</evidence>
<evidence type="ECO:0000256" key="2">
    <source>
        <dbReference type="ARBA" id="ARBA00023125"/>
    </source>
</evidence>
<dbReference type="Proteomes" id="UP000262954">
    <property type="component" value="Unassembled WGS sequence"/>
</dbReference>